<dbReference type="Pfam" id="PF20441">
    <property type="entry name" value="TerL_nuclease"/>
    <property type="match status" value="1"/>
</dbReference>
<dbReference type="InterPro" id="IPR046462">
    <property type="entry name" value="TerL_nuclease"/>
</dbReference>
<dbReference type="InterPro" id="IPR046461">
    <property type="entry name" value="TerL_ATPase"/>
</dbReference>
<gene>
    <name evidence="3" type="ORF">SAMN02745168_0629</name>
</gene>
<dbReference type="Pfam" id="PF03354">
    <property type="entry name" value="TerL_ATPase"/>
    <property type="match status" value="1"/>
</dbReference>
<sequence length="517" mass="59312">MIDKARASEPIEFIQLLKLVGDFTGKPFILQPWQQEVIWNVYGEVNDDGRRRYRYLYLEVPKKNGKTPTVAGLGLYHVTCDPPGGEIYCCAAERDQASQTYNYMKSMIEQSPELSAVLRVVDSKREIHNDATGTFVKVLSAEAYSKHGKAPSVVIFDELHAFQKRDLWDIMTFGTGSARKEPLYLTITTAGDDPDKKSIGWEIHEYARKVRDGEFVDPTWYVKIYGAPDDADIYDEKTWFDANPSLGVAIDIETVRQEALASRNSPASEKLFRWLRLNQWVQLKRIGWLPITQWDKTTRDWQPSELLKKRCYVGIDLARTVDLAGAAPLFPPQEGFDDWRFALDAWIPENRMREKMTRDKVNYGAWEKRGFIKATPGDVIDYSFVAAKIREYESLYNVVHYCSDPWHLEILKQLLGPDIAAKFIDISQDWKGHTPGMNELERLFMSEQISHMENPLGRWCFGNVVIATDGNENMKAMKNKSTDRIDPIVALINAMSGAVRLEQKRSIYELRGMRSLA</sequence>
<evidence type="ECO:0000313" key="4">
    <source>
        <dbReference type="Proteomes" id="UP000192790"/>
    </source>
</evidence>
<evidence type="ECO:0000259" key="2">
    <source>
        <dbReference type="Pfam" id="PF20441"/>
    </source>
</evidence>
<dbReference type="PANTHER" id="PTHR41287">
    <property type="match status" value="1"/>
</dbReference>
<dbReference type="RefSeq" id="WP_084233250.1">
    <property type="nucleotide sequence ID" value="NZ_FWXW01000001.1"/>
</dbReference>
<dbReference type="OrthoDB" id="9760250at2"/>
<dbReference type="InterPro" id="IPR027417">
    <property type="entry name" value="P-loop_NTPase"/>
</dbReference>
<feature type="domain" description="Terminase large subunit-like ATPase" evidence="1">
    <location>
        <begin position="32"/>
        <end position="194"/>
    </location>
</feature>
<name>A0A1W1YQK8_9FIRM</name>
<accession>A0A1W1YQK8</accession>
<feature type="domain" description="Terminase large subunit-like endonuclease" evidence="2">
    <location>
        <begin position="217"/>
        <end position="499"/>
    </location>
</feature>
<keyword evidence="4" id="KW-1185">Reference proteome</keyword>
<dbReference type="EMBL" id="FWXW01000001">
    <property type="protein sequence ID" value="SMC38439.1"/>
    <property type="molecule type" value="Genomic_DNA"/>
</dbReference>
<dbReference type="GO" id="GO:0004519">
    <property type="term" value="F:endonuclease activity"/>
    <property type="evidence" value="ECO:0007669"/>
    <property type="project" value="InterPro"/>
</dbReference>
<dbReference type="STRING" id="1122930.SAMN02745168_0629"/>
<dbReference type="InterPro" id="IPR005021">
    <property type="entry name" value="Terminase_largesu-like"/>
</dbReference>
<reference evidence="3 4" key="1">
    <citation type="submission" date="2017-04" db="EMBL/GenBank/DDBJ databases">
        <authorList>
            <person name="Afonso C.L."/>
            <person name="Miller P.J."/>
            <person name="Scott M.A."/>
            <person name="Spackman E."/>
            <person name="Goraichik I."/>
            <person name="Dimitrov K.M."/>
            <person name="Suarez D.L."/>
            <person name="Swayne D.E."/>
        </authorList>
    </citation>
    <scope>NUCLEOTIDE SEQUENCE [LARGE SCALE GENOMIC DNA]</scope>
    <source>
        <strain evidence="3 4">DSM 12816</strain>
    </source>
</reference>
<dbReference type="AlphaFoldDB" id="A0A1W1YQK8"/>
<dbReference type="Gene3D" id="3.40.50.300">
    <property type="entry name" value="P-loop containing nucleotide triphosphate hydrolases"/>
    <property type="match status" value="1"/>
</dbReference>
<dbReference type="Proteomes" id="UP000192790">
    <property type="component" value="Unassembled WGS sequence"/>
</dbReference>
<evidence type="ECO:0000313" key="3">
    <source>
        <dbReference type="EMBL" id="SMC38439.1"/>
    </source>
</evidence>
<dbReference type="PANTHER" id="PTHR41287:SF1">
    <property type="entry name" value="PROTEIN YMFN"/>
    <property type="match status" value="1"/>
</dbReference>
<evidence type="ECO:0000259" key="1">
    <source>
        <dbReference type="Pfam" id="PF03354"/>
    </source>
</evidence>
<proteinExistence type="predicted"/>
<protein>
    <submittedName>
        <fullName evidence="3">Phage terminase-like protein, large subunit, contains N-terminal HTH domain</fullName>
    </submittedName>
</protein>
<organism evidence="3 4">
    <name type="scientific">Papillibacter cinnamivorans DSM 12816</name>
    <dbReference type="NCBI Taxonomy" id="1122930"/>
    <lineage>
        <taxon>Bacteria</taxon>
        <taxon>Bacillati</taxon>
        <taxon>Bacillota</taxon>
        <taxon>Clostridia</taxon>
        <taxon>Eubacteriales</taxon>
        <taxon>Oscillospiraceae</taxon>
        <taxon>Papillibacter</taxon>
    </lineage>
</organism>